<keyword evidence="3" id="KW-1185">Reference proteome</keyword>
<reference evidence="2" key="1">
    <citation type="submission" date="2025-08" db="UniProtKB">
        <authorList>
            <consortium name="Ensembl"/>
        </authorList>
    </citation>
    <scope>IDENTIFICATION</scope>
</reference>
<dbReference type="Ensembl" id="ENSCABT00000015075.1">
    <property type="protein sequence ID" value="ENSCABP00000013746.1"/>
    <property type="gene ID" value="ENSCABG00000010287.1"/>
</dbReference>
<dbReference type="Proteomes" id="UP000694404">
    <property type="component" value="Unplaced"/>
</dbReference>
<reference evidence="2" key="2">
    <citation type="submission" date="2025-09" db="UniProtKB">
        <authorList>
            <consortium name="Ensembl"/>
        </authorList>
    </citation>
    <scope>IDENTIFICATION</scope>
</reference>
<evidence type="ECO:0000256" key="1">
    <source>
        <dbReference type="SAM" id="MobiDB-lite"/>
    </source>
</evidence>
<sequence length="64" mass="7089">MKHTVRWHGAPNDRSPPQNAGQISDNLPLMQTHVLCDLEVGPVVQTQTLRDFEKVSLTLGPNLS</sequence>
<name>A0A8C0IRC9_CHEAB</name>
<protein>
    <submittedName>
        <fullName evidence="2">Uncharacterized protein</fullName>
    </submittedName>
</protein>
<evidence type="ECO:0000313" key="3">
    <source>
        <dbReference type="Proteomes" id="UP000694404"/>
    </source>
</evidence>
<dbReference type="AlphaFoldDB" id="A0A8C0IRC9"/>
<feature type="region of interest" description="Disordered" evidence="1">
    <location>
        <begin position="1"/>
        <end position="24"/>
    </location>
</feature>
<proteinExistence type="predicted"/>
<feature type="compositionally biased region" description="Polar residues" evidence="1">
    <location>
        <begin position="15"/>
        <end position="24"/>
    </location>
</feature>
<organism evidence="2 3">
    <name type="scientific">Chelonoidis abingdonii</name>
    <name type="common">Abingdon island giant tortoise</name>
    <name type="synonym">Testudo abingdonii</name>
    <dbReference type="NCBI Taxonomy" id="106734"/>
    <lineage>
        <taxon>Eukaryota</taxon>
        <taxon>Metazoa</taxon>
        <taxon>Chordata</taxon>
        <taxon>Craniata</taxon>
        <taxon>Vertebrata</taxon>
        <taxon>Euteleostomi</taxon>
        <taxon>Archelosauria</taxon>
        <taxon>Testudinata</taxon>
        <taxon>Testudines</taxon>
        <taxon>Cryptodira</taxon>
        <taxon>Durocryptodira</taxon>
        <taxon>Testudinoidea</taxon>
        <taxon>Testudinidae</taxon>
        <taxon>Chelonoidis</taxon>
    </lineage>
</organism>
<evidence type="ECO:0000313" key="2">
    <source>
        <dbReference type="Ensembl" id="ENSCABP00000013746.1"/>
    </source>
</evidence>
<accession>A0A8C0IRC9</accession>